<keyword evidence="4 7" id="KW-1133">Transmembrane helix</keyword>
<dbReference type="SUPFAM" id="SSF103473">
    <property type="entry name" value="MFS general substrate transporter"/>
    <property type="match status" value="1"/>
</dbReference>
<dbReference type="AlphaFoldDB" id="A0AAV3NN61"/>
<evidence type="ECO:0000256" key="5">
    <source>
        <dbReference type="ARBA" id="ARBA00023136"/>
    </source>
</evidence>
<evidence type="ECO:0000256" key="3">
    <source>
        <dbReference type="ARBA" id="ARBA00022692"/>
    </source>
</evidence>
<dbReference type="InterPro" id="IPR036259">
    <property type="entry name" value="MFS_trans_sf"/>
</dbReference>
<feature type="transmembrane region" description="Helical" evidence="7">
    <location>
        <begin position="443"/>
        <end position="464"/>
    </location>
</feature>
<dbReference type="Proteomes" id="UP001454036">
    <property type="component" value="Unassembled WGS sequence"/>
</dbReference>
<gene>
    <name evidence="8" type="ORF">LIER_02086</name>
</gene>
<comment type="similarity">
    <text evidence="2">Belongs to the major facilitator superfamily. Proton-dependent oligopeptide transporter (POT/PTR) (TC 2.A.17) family.</text>
</comment>
<sequence>MAQMRRNLSTGIGGWRSAIFIIFVEVAERFAYYGVAGNLISYLTKKLHQPIATAAINVNVWQGVSAIFPILGGIFADSYLGRFKTILISSLIYFLGLVLLTITVTIIPEHSEALFFISIYILAIGEGGHKPCVQTFAADQFNEELPEEKEAKSSFFNWWYVGIVCGSTTAVLVIIYVQEYISWGISFAVLAAAVAIALVIFLGGIRTYRRQPALKSPFTRVAQVFVAAFRKRHLLEQRRIQNFNMGSVPVVEQLVGRDVSYYYEDDEEKDVDDNYKVHKLSRTTQFRFLDNATIIDEIDASNEKKDSWRLCSTNQVEEVKLVLRLIPLWIFSWMFAVVVSQQGTFFTKQGNTLRRSIAKHEFPAASLQVIAGLTILLSISIYDKIIVPFARKLSGHPSGITALQRIGAGLFTSIITMVVAALVEAKRLNVARKHGLLDEPKAIIPMTIWWLVPQYMLMGITDVLSYVGLQELFYDQMPQGLRSMGAAACISIVGLGNFMSSVIISIIQEIGKGEKSGNKWLGDNLNRAHLNYFFLVLAGLSGLNLIAYIWVAMMFVYKKVEKSTFVEVKENQARKQHG</sequence>
<comment type="similarity">
    <text evidence="6">Belongs to the major facilitator superfamily. Phosphate:H(+) symporter (TC 2.A.1.9) family.</text>
</comment>
<keyword evidence="5 7" id="KW-0472">Membrane</keyword>
<dbReference type="EMBL" id="BAABME010000219">
    <property type="protein sequence ID" value="GAA0140799.1"/>
    <property type="molecule type" value="Genomic_DNA"/>
</dbReference>
<dbReference type="GO" id="GO:0016020">
    <property type="term" value="C:membrane"/>
    <property type="evidence" value="ECO:0007669"/>
    <property type="project" value="UniProtKB-SubCell"/>
</dbReference>
<evidence type="ECO:0000256" key="6">
    <source>
        <dbReference type="ARBA" id="ARBA00044504"/>
    </source>
</evidence>
<dbReference type="GO" id="GO:0022857">
    <property type="term" value="F:transmembrane transporter activity"/>
    <property type="evidence" value="ECO:0007669"/>
    <property type="project" value="InterPro"/>
</dbReference>
<reference evidence="8 9" key="1">
    <citation type="submission" date="2024-01" db="EMBL/GenBank/DDBJ databases">
        <title>The complete chloroplast genome sequence of Lithospermum erythrorhizon: insights into the phylogenetic relationship among Boraginaceae species and the maternal lineages of purple gromwells.</title>
        <authorList>
            <person name="Okada T."/>
            <person name="Watanabe K."/>
        </authorList>
    </citation>
    <scope>NUCLEOTIDE SEQUENCE [LARGE SCALE GENOMIC DNA]</scope>
</reference>
<evidence type="ECO:0000313" key="8">
    <source>
        <dbReference type="EMBL" id="GAA0140799.1"/>
    </source>
</evidence>
<evidence type="ECO:0000256" key="7">
    <source>
        <dbReference type="SAM" id="Phobius"/>
    </source>
</evidence>
<evidence type="ECO:0000256" key="1">
    <source>
        <dbReference type="ARBA" id="ARBA00004141"/>
    </source>
</evidence>
<feature type="transmembrane region" description="Helical" evidence="7">
    <location>
        <begin position="362"/>
        <end position="382"/>
    </location>
</feature>
<evidence type="ECO:0000313" key="9">
    <source>
        <dbReference type="Proteomes" id="UP001454036"/>
    </source>
</evidence>
<organism evidence="8 9">
    <name type="scientific">Lithospermum erythrorhizon</name>
    <name type="common">Purple gromwell</name>
    <name type="synonym">Lithospermum officinale var. erythrorhizon</name>
    <dbReference type="NCBI Taxonomy" id="34254"/>
    <lineage>
        <taxon>Eukaryota</taxon>
        <taxon>Viridiplantae</taxon>
        <taxon>Streptophyta</taxon>
        <taxon>Embryophyta</taxon>
        <taxon>Tracheophyta</taxon>
        <taxon>Spermatophyta</taxon>
        <taxon>Magnoliopsida</taxon>
        <taxon>eudicotyledons</taxon>
        <taxon>Gunneridae</taxon>
        <taxon>Pentapetalae</taxon>
        <taxon>asterids</taxon>
        <taxon>lamiids</taxon>
        <taxon>Boraginales</taxon>
        <taxon>Boraginaceae</taxon>
        <taxon>Boraginoideae</taxon>
        <taxon>Lithospermeae</taxon>
        <taxon>Lithospermum</taxon>
    </lineage>
</organism>
<dbReference type="Pfam" id="PF00854">
    <property type="entry name" value="PTR2"/>
    <property type="match status" value="1"/>
</dbReference>
<feature type="transmembrane region" description="Helical" evidence="7">
    <location>
        <begin position="86"/>
        <end position="107"/>
    </location>
</feature>
<accession>A0AAV3NN61</accession>
<keyword evidence="9" id="KW-1185">Reference proteome</keyword>
<comment type="caution">
    <text evidence="8">The sequence shown here is derived from an EMBL/GenBank/DDBJ whole genome shotgun (WGS) entry which is preliminary data.</text>
</comment>
<protein>
    <submittedName>
        <fullName evidence="8">Transporter</fullName>
    </submittedName>
</protein>
<evidence type="ECO:0000256" key="4">
    <source>
        <dbReference type="ARBA" id="ARBA00022989"/>
    </source>
</evidence>
<feature type="transmembrane region" description="Helical" evidence="7">
    <location>
        <begin position="485"/>
        <end position="510"/>
    </location>
</feature>
<feature type="transmembrane region" description="Helical" evidence="7">
    <location>
        <begin position="402"/>
        <end position="423"/>
    </location>
</feature>
<feature type="transmembrane region" description="Helical" evidence="7">
    <location>
        <begin position="51"/>
        <end position="74"/>
    </location>
</feature>
<feature type="transmembrane region" description="Helical" evidence="7">
    <location>
        <begin position="183"/>
        <end position="205"/>
    </location>
</feature>
<feature type="transmembrane region" description="Helical" evidence="7">
    <location>
        <begin position="530"/>
        <end position="557"/>
    </location>
</feature>
<evidence type="ECO:0000256" key="2">
    <source>
        <dbReference type="ARBA" id="ARBA00005982"/>
    </source>
</evidence>
<dbReference type="PANTHER" id="PTHR11654">
    <property type="entry name" value="OLIGOPEPTIDE TRANSPORTER-RELATED"/>
    <property type="match status" value="1"/>
</dbReference>
<name>A0AAV3NN61_LITER</name>
<dbReference type="InterPro" id="IPR000109">
    <property type="entry name" value="POT_fam"/>
</dbReference>
<proteinExistence type="inferred from homology"/>
<feature type="transmembrane region" description="Helical" evidence="7">
    <location>
        <begin position="158"/>
        <end position="177"/>
    </location>
</feature>
<keyword evidence="3 7" id="KW-0812">Transmembrane</keyword>
<comment type="subcellular location">
    <subcellularLocation>
        <location evidence="1">Membrane</location>
        <topology evidence="1">Multi-pass membrane protein</topology>
    </subcellularLocation>
</comment>
<dbReference type="Gene3D" id="1.20.1250.20">
    <property type="entry name" value="MFS general substrate transporter like domains"/>
    <property type="match status" value="1"/>
</dbReference>